<keyword evidence="5" id="KW-0378">Hydrolase</keyword>
<evidence type="ECO:0000256" key="1">
    <source>
        <dbReference type="ARBA" id="ARBA00000707"/>
    </source>
</evidence>
<reference evidence="10 11" key="1">
    <citation type="submission" date="2024-05" db="EMBL/GenBank/DDBJ databases">
        <title>A draft genome resource for the thread blight pathogen Marasmius tenuissimus strain MS-2.</title>
        <authorList>
            <person name="Yulfo-Soto G.E."/>
            <person name="Baruah I.K."/>
            <person name="Amoako-Attah I."/>
            <person name="Bukari Y."/>
            <person name="Meinhardt L.W."/>
            <person name="Bailey B.A."/>
            <person name="Cohen S.P."/>
        </authorList>
    </citation>
    <scope>NUCLEOTIDE SEQUENCE [LARGE SCALE GENOMIC DNA]</scope>
    <source>
        <strain evidence="10 11">MS-2</strain>
    </source>
</reference>
<keyword evidence="6" id="KW-0788">Thiol protease</keyword>
<protein>
    <recommendedName>
        <fullName evidence="2">ubiquitinyl hydrolase 1</fullName>
        <ecNumber evidence="2">3.4.19.12</ecNumber>
    </recommendedName>
</protein>
<comment type="caution">
    <text evidence="10">The sequence shown here is derived from an EMBL/GenBank/DDBJ whole genome shotgun (WGS) entry which is preliminary data.</text>
</comment>
<dbReference type="Proteomes" id="UP001437256">
    <property type="component" value="Unassembled WGS sequence"/>
</dbReference>
<comment type="catalytic activity">
    <reaction evidence="1">
        <text>Thiol-dependent hydrolysis of ester, thioester, amide, peptide and isopeptide bonds formed by the C-terminal Gly of ubiquitin (a 76-residue protein attached to proteins as an intracellular targeting signal).</text>
        <dbReference type="EC" id="3.4.19.12"/>
    </reaction>
</comment>
<feature type="domain" description="DUF3638" evidence="7">
    <location>
        <begin position="1993"/>
        <end position="2212"/>
    </location>
</feature>
<name>A0ABR2ZDA4_9AGAR</name>
<dbReference type="Pfam" id="PF20255">
    <property type="entry name" value="DUF6606"/>
    <property type="match status" value="1"/>
</dbReference>
<proteinExistence type="predicted"/>
<organism evidence="10 11">
    <name type="scientific">Marasmius tenuissimus</name>
    <dbReference type="NCBI Taxonomy" id="585030"/>
    <lineage>
        <taxon>Eukaryota</taxon>
        <taxon>Fungi</taxon>
        <taxon>Dikarya</taxon>
        <taxon>Basidiomycota</taxon>
        <taxon>Agaricomycotina</taxon>
        <taxon>Agaricomycetes</taxon>
        <taxon>Agaricomycetidae</taxon>
        <taxon>Agaricales</taxon>
        <taxon>Marasmiineae</taxon>
        <taxon>Marasmiaceae</taxon>
        <taxon>Marasmius</taxon>
    </lineage>
</organism>
<evidence type="ECO:0000259" key="8">
    <source>
        <dbReference type="Pfam" id="PF12359"/>
    </source>
</evidence>
<dbReference type="InterPro" id="IPR027417">
    <property type="entry name" value="P-loop_NTPase"/>
</dbReference>
<dbReference type="EMBL" id="JBBXMP010000264">
    <property type="protein sequence ID" value="KAL0058904.1"/>
    <property type="molecule type" value="Genomic_DNA"/>
</dbReference>
<evidence type="ECO:0000256" key="5">
    <source>
        <dbReference type="ARBA" id="ARBA00022801"/>
    </source>
</evidence>
<keyword evidence="11" id="KW-1185">Reference proteome</keyword>
<dbReference type="Pfam" id="PF12340">
    <property type="entry name" value="DUF3638"/>
    <property type="match status" value="1"/>
</dbReference>
<evidence type="ECO:0000256" key="3">
    <source>
        <dbReference type="ARBA" id="ARBA00022670"/>
    </source>
</evidence>
<dbReference type="EC" id="3.4.19.12" evidence="2"/>
<evidence type="ECO:0000256" key="2">
    <source>
        <dbReference type="ARBA" id="ARBA00012759"/>
    </source>
</evidence>
<evidence type="ECO:0000256" key="6">
    <source>
        <dbReference type="ARBA" id="ARBA00022807"/>
    </source>
</evidence>
<dbReference type="PANTHER" id="PTHR13367:SF33">
    <property type="entry name" value="P-LOOP CONTAINING NUCLEOSIDE TRIPHOSPHATE HYDROLASE PROTEIN"/>
    <property type="match status" value="1"/>
</dbReference>
<dbReference type="InterPro" id="IPR022099">
    <property type="entry name" value="DUF3638"/>
</dbReference>
<feature type="domain" description="DUF6606" evidence="9">
    <location>
        <begin position="8"/>
        <end position="270"/>
    </location>
</feature>
<evidence type="ECO:0000256" key="4">
    <source>
        <dbReference type="ARBA" id="ARBA00022786"/>
    </source>
</evidence>
<evidence type="ECO:0000313" key="11">
    <source>
        <dbReference type="Proteomes" id="UP001437256"/>
    </source>
</evidence>
<dbReference type="InterPro" id="IPR022105">
    <property type="entry name" value="DUF3645"/>
</dbReference>
<keyword evidence="4" id="KW-0833">Ubl conjugation pathway</keyword>
<gene>
    <name evidence="10" type="ORF">AAF712_014386</name>
</gene>
<evidence type="ECO:0000313" key="10">
    <source>
        <dbReference type="EMBL" id="KAL0058904.1"/>
    </source>
</evidence>
<feature type="domain" description="DUF3645" evidence="8">
    <location>
        <begin position="2316"/>
        <end position="2348"/>
    </location>
</feature>
<dbReference type="InterPro" id="IPR051346">
    <property type="entry name" value="OTU_Deubiquitinase"/>
</dbReference>
<accession>A0ABR2ZDA4</accession>
<keyword evidence="3" id="KW-0645">Protease</keyword>
<dbReference type="SUPFAM" id="SSF52540">
    <property type="entry name" value="P-loop containing nucleoside triphosphate hydrolases"/>
    <property type="match status" value="1"/>
</dbReference>
<evidence type="ECO:0000259" key="9">
    <source>
        <dbReference type="Pfam" id="PF20255"/>
    </source>
</evidence>
<dbReference type="InterPro" id="IPR046541">
    <property type="entry name" value="DUF6606"/>
</dbReference>
<evidence type="ECO:0000259" key="7">
    <source>
        <dbReference type="Pfam" id="PF12340"/>
    </source>
</evidence>
<dbReference type="PANTHER" id="PTHR13367">
    <property type="entry name" value="UBIQUITIN THIOESTERASE"/>
    <property type="match status" value="1"/>
</dbReference>
<sequence length="3050" mass="347143">MNNNLTYLINHIFFPPKLPESSDFTHENEHYLCTSVLTAARDYRTKLRLDETLLWDPVVKMLANLRTLYRHKHSFTLENLSLVLRNMSIGDVTALLVREQNAGLIIRKYEDRTVFESFEVSPPNETVMSTAGKLVCSYPGPAIAIPSETANDPDFISAISSFLAQMHTDVIDAAMPTTKKAGSKVEEIRNTPSPRFISELLTGILRGYGHPEDVDRITKRIADDVLWDKTLLPWRRSPMWLVIRVALQSTLKDHAGAYKSFLAFLMSRVLREAVTADMNSDTLAAMYKKLARRVYKIRESAPTFLQSQALEVIDLAQGLLEQRWADVQKAHASDGLAGWDPSSLDIPADTRLSLHNSRDYIQAALDNQYTQGSASIFKPNEGVRIIELDGYSAERLGEQIRTLGVLALFDFERAVEAGIDDWIANRPASEGACALVCKWIEQYSTGATRLYKGHPEQKSIMFLTLLELWVGLDKLAVRKHPLLGEYSPEVHEGVFEPLLLRQRQSIRRLEQAICYLRERLAKADCSLPSIFSDKITQHSFAVRYFNDHSALIDLKSRIEVKATKDRDKKKRELEDEQRLYRERVQTAASKEHLYRFNSHSGQNTHHKKKCGKCKLENLYKSMSIGVHEWPLPSDTSQAKATVFEIACPSVFGLWRQFTYFFLHDTCSPPSSRKKSTSAPEALLSDYPGLASFRDNSGFRRLTLASITKSWMKSHYSGVKVSIASVERVCLPNALRLTLFDMSDRIWISEPFRGCTIRTDCTFQIPRGRYHNLQYTVDGTLHTSNQVNALQSDCHRELGLQEYIAFGTLRAGGRIQWLNILRELRARTLSFSEEAVEILLNQTTLQMGPLSADGRRWEWHEVLQDDVFHVHLLEELETLQTSIQANWSEVAAMRIILLLLHRVLNWCSNPSVVHKALALLEKSRNIAHSWMKEIEHRLQATTGEESPAIQLRLWEMAAVVRSTFDVDPELSGSTSLNILLEAGMVFRDNIPPKSDLAGGMRDPASRIIVHDHRFGHRAEDFLVTRCRDFLHDAVTQYWLTYHPGSSWKCWNDRWLHTTSEYGQRIFFNILESQLLVDGKPLSRLPTTYASHPTYSRIFGKTIFSVVPPGNSDPSADFASKDPVNGYQIFFSLSTSGNLIIRARSVQTHRRYQLIPHTLFESDLPRPMVEDFTHWLSLDDGIIELRPFTDIWTPSPSNWLIHFSRRQMSVNEIRLVDVRSSTSRMIASRLSCLEQNGFIIVTYHPDKTLIELPRYRLDFQLNSQGELVCLTLPNMVVDSNQSPGIMVGLRNRLVLRDLVCDTRREVLIPIGEISFQMNGLHTLVSINPAATSDRRVQYFRYGIDESLGRLVGTSSSLHARLYKIYLTALTSYILPDRLTGRTGAEEALKELRSAACKSFISLDDESQDLLHKLANITPKREYYPSHLKVMQTVKWNALPALAQHNSFFTECQGILEFSVRLGVFSDAHGDKKVVRTLEEGPSSILVNRAAFRSMWYYPHEFHKDQPNDCDYRSRDVPNVVSESLVYSTSNLISHWPSNLSTTNNLLSNLSCLSNGKVGGRTNQGNTSLYVQYLISYPLSDTWIDLFDVLRAHTTSPYQVAFILCMLGYNYTGCSKVQHLIPTLIAFATRREEFLQLIHSPPVWGSYQISEGFKPDPSRLRQVTSRAAREFQFEGYGDVPRRTGETDSSLFRRRKEHYDERKEDEVKRIVDFVMRQWPSPDVNSRALPYFTIVKSADFINDVKSLFSLWYQNYELKLHLDDVQSLLNRIRGQPKSRVVPPEEVAYSFTPSYHCGARPPSFIALEEIMRRPPPSLSDLPARVLPPTFVPGFRTKSVADLASIDTLIGELGCSNDPVRCNYASDVDRSLDALKNYREVEEVHYDGSDTHLFCENQKTCDNHLRGSLHKIQKFLQSSSLTSNVGEEVMARAGLWPCLKLRPILETIASSNASRPPEAWLRTIKKLARSLLLSQKAHRMLRYLQQRNFDDLNKEFNVHASVHEVDDCDWLLIQADSDFLVREVQLAVAQEMISPSSPGNIVLQLNMGEGKSSVIVPFLGTTLANGTQLMRVVVLKSLARQMFSLLLQRLGGLTNRQILFLPFSRDVDVGESAIQQMRQLYEDARRSGAILVAQPEHMLSFKLMAVNKLVEGDRTASQLIQAQHWLDSVTRDVLDESDEIMHTRYQLIYTVGHQQILEHGSDRWSTVQQILSLVVKSAYDIRRSSPSGVDVVTFENGFPHIRILQSDAGKELINRVRFTDDTCQVLRQFIIGEQLSVKEKATLNRHCGGGTLWKTLLLLRGLLGQGILLYIFQARRWRVDFGLDLSRSLLAVPYRAKDVPSLRAEFGHPDVAILLTCLSYLYGGLSSANIDTCFNLLLKLDNPRLEYEEWVRTAGDIPEGLRDLSGVNLTDAEQRERVLFPHFRMNIATINFYLSRVVFPKAAKEFPEKLATTGWDIAYKKRNVTTGFSGTNDNRYLLPTSIIQADTPERLDTNARMLNLLLAPENDRYLAPSHQALSGRGIVDHLGSDIRVLLDVGAQIIEMSNAEVAWYWLSRRPDASAAVFFNERDELEVMTRDGTTESLSLSPFHGHMDECLVYLDDAHTRGTDLKLPTHWKACVTLGPKVTKDRLAQGCMRMRKLGRGQSVMFMAPPEIDIAIRKHAHKTSGEEVDSRDVVRWAMLETCAEIKHHIPHWVQQGVDFKSRDEGWQRLSRFEDPSRASTVIKKSWLQPEARTLEEMYGIVSPEAEHGDLTKRAQAIPDIWRRCETLGVTSLGDPRVEEEQEREVSHEIEREPEIQRPPKAEPANHTVHPDVETFVMSGEISRYLAFDRAFVPLRDGAGAGDLRTWDPVPKLAPLLATKDFLTTIESTANIQVGDYLRPLNWVVSSRHTRSLVIFSPHEVNELLPKIRQSKNVTLHIYTPRLTQFMKPTDDLQLYPIPSRAPTIPPSPLMITQLNLCAGQLYFSNHEEYRRITGFLGICTREDRDCQAENDGFVRPENRGSSRLSLECQFDKSPLSYLKLLVGSRRKGITYDPTHLGKTLNTRYLVNDDFEMSVKL</sequence>
<dbReference type="Pfam" id="PF12359">
    <property type="entry name" value="DUF3645"/>
    <property type="match status" value="1"/>
</dbReference>